<dbReference type="Pfam" id="PF13561">
    <property type="entry name" value="adh_short_C2"/>
    <property type="match status" value="1"/>
</dbReference>
<dbReference type="EMBL" id="JADLJS010000001">
    <property type="protein sequence ID" value="MBF8643997.1"/>
    <property type="molecule type" value="Genomic_DNA"/>
</dbReference>
<dbReference type="Proteomes" id="UP000639294">
    <property type="component" value="Unassembled WGS sequence"/>
</dbReference>
<dbReference type="PRINTS" id="PR00081">
    <property type="entry name" value="GDHRDH"/>
</dbReference>
<sequence length="260" mass="26915">MKLSGKGIIVTGGAQGIGLGIVERLAAEGAAVGIADLNLGAAQRAAEQIKVAGGRAIALEVDVSDRAAVQAGIARFVDKFGQLDCYFNNAGMNIPMPFLDITESNWDLIMRVNGLGVLIGIQEAARQMIKQGTKGKIVNTASIAGRQGYADFAPYCASKSSVISLTQAGARALAPQGITVNGFSPGVVATPLWTKLDKDLMEMGVSEKEGEAMDAFSQAILLKRAAQPGDISGTALFLASSDSDYVTGQIIPIDGGMILV</sequence>
<evidence type="ECO:0000259" key="3">
    <source>
        <dbReference type="SMART" id="SM00822"/>
    </source>
</evidence>
<dbReference type="SUPFAM" id="SSF51735">
    <property type="entry name" value="NAD(P)-binding Rossmann-fold domains"/>
    <property type="match status" value="1"/>
</dbReference>
<dbReference type="InterPro" id="IPR020904">
    <property type="entry name" value="Sc_DH/Rdtase_CS"/>
</dbReference>
<dbReference type="InterPro" id="IPR002347">
    <property type="entry name" value="SDR_fam"/>
</dbReference>
<dbReference type="InterPro" id="IPR057326">
    <property type="entry name" value="KR_dom"/>
</dbReference>
<gene>
    <name evidence="4" type="ORF">IRZ77_00285</name>
</gene>
<evidence type="ECO:0000256" key="2">
    <source>
        <dbReference type="ARBA" id="ARBA00023002"/>
    </source>
</evidence>
<evidence type="ECO:0000256" key="1">
    <source>
        <dbReference type="ARBA" id="ARBA00006484"/>
    </source>
</evidence>
<dbReference type="Gene3D" id="3.40.50.720">
    <property type="entry name" value="NAD(P)-binding Rossmann-like Domain"/>
    <property type="match status" value="1"/>
</dbReference>
<name>A0ABS0FUM3_9PSED</name>
<evidence type="ECO:0000313" key="5">
    <source>
        <dbReference type="Proteomes" id="UP000639294"/>
    </source>
</evidence>
<dbReference type="SMART" id="SM00822">
    <property type="entry name" value="PKS_KR"/>
    <property type="match status" value="1"/>
</dbReference>
<dbReference type="PANTHER" id="PTHR42760">
    <property type="entry name" value="SHORT-CHAIN DEHYDROGENASES/REDUCTASES FAMILY MEMBER"/>
    <property type="match status" value="1"/>
</dbReference>
<dbReference type="GO" id="GO:0047936">
    <property type="term" value="F:glucose 1-dehydrogenase [NAD(P)+] activity"/>
    <property type="evidence" value="ECO:0007669"/>
    <property type="project" value="UniProtKB-EC"/>
</dbReference>
<comment type="caution">
    <text evidence="4">The sequence shown here is derived from an EMBL/GenBank/DDBJ whole genome shotgun (WGS) entry which is preliminary data.</text>
</comment>
<dbReference type="PANTHER" id="PTHR42760:SF133">
    <property type="entry name" value="3-OXOACYL-[ACYL-CARRIER-PROTEIN] REDUCTASE"/>
    <property type="match status" value="1"/>
</dbReference>
<keyword evidence="2 4" id="KW-0560">Oxidoreductase</keyword>
<dbReference type="InterPro" id="IPR036291">
    <property type="entry name" value="NAD(P)-bd_dom_sf"/>
</dbReference>
<dbReference type="PROSITE" id="PS00061">
    <property type="entry name" value="ADH_SHORT"/>
    <property type="match status" value="1"/>
</dbReference>
<reference evidence="4 5" key="1">
    <citation type="submission" date="2020-10" db="EMBL/GenBank/DDBJ databases">
        <title>Genome sequences of Pseudomonas isolates.</title>
        <authorList>
            <person name="Wessels L."/>
            <person name="Reich F."/>
            <person name="Hammerl J."/>
        </authorList>
    </citation>
    <scope>NUCLEOTIDE SEQUENCE [LARGE SCALE GENOMIC DNA]</scope>
    <source>
        <strain evidence="4 5">20-MO00628-0</strain>
    </source>
</reference>
<dbReference type="NCBIfam" id="NF005559">
    <property type="entry name" value="PRK07231.1"/>
    <property type="match status" value="1"/>
</dbReference>
<organism evidence="4 5">
    <name type="scientific">Pseudomonas pudica</name>
    <dbReference type="NCBI Taxonomy" id="272772"/>
    <lineage>
        <taxon>Bacteria</taxon>
        <taxon>Pseudomonadati</taxon>
        <taxon>Pseudomonadota</taxon>
        <taxon>Gammaproteobacteria</taxon>
        <taxon>Pseudomonadales</taxon>
        <taxon>Pseudomonadaceae</taxon>
        <taxon>Pseudomonas</taxon>
    </lineage>
</organism>
<protein>
    <submittedName>
        <fullName evidence="4">Glucose 1-dehydrogenase</fullName>
        <ecNumber evidence="4">1.1.1.47</ecNumber>
    </submittedName>
</protein>
<dbReference type="EC" id="1.1.1.47" evidence="4"/>
<proteinExistence type="inferred from homology"/>
<dbReference type="PRINTS" id="PR00080">
    <property type="entry name" value="SDRFAMILY"/>
</dbReference>
<evidence type="ECO:0000313" key="4">
    <source>
        <dbReference type="EMBL" id="MBF8643997.1"/>
    </source>
</evidence>
<accession>A0ABS0FUM3</accession>
<keyword evidence="5" id="KW-1185">Reference proteome</keyword>
<feature type="domain" description="Ketoreductase" evidence="3">
    <location>
        <begin position="6"/>
        <end position="186"/>
    </location>
</feature>
<comment type="similarity">
    <text evidence="1">Belongs to the short-chain dehydrogenases/reductases (SDR) family.</text>
</comment>